<feature type="transmembrane region" description="Helical" evidence="6">
    <location>
        <begin position="170"/>
        <end position="190"/>
    </location>
</feature>
<evidence type="ECO:0000259" key="7">
    <source>
        <dbReference type="PROSITE" id="PS50850"/>
    </source>
</evidence>
<evidence type="ECO:0000256" key="5">
    <source>
        <dbReference type="ARBA" id="ARBA00023136"/>
    </source>
</evidence>
<feature type="transmembrane region" description="Helical" evidence="6">
    <location>
        <begin position="312"/>
        <end position="334"/>
    </location>
</feature>
<evidence type="ECO:0000256" key="1">
    <source>
        <dbReference type="ARBA" id="ARBA00004651"/>
    </source>
</evidence>
<feature type="transmembrane region" description="Helical" evidence="6">
    <location>
        <begin position="346"/>
        <end position="368"/>
    </location>
</feature>
<dbReference type="PROSITE" id="PS50850">
    <property type="entry name" value="MFS"/>
    <property type="match status" value="1"/>
</dbReference>
<organism evidence="8 9">
    <name type="scientific">Paenarthrobacter nitroguajacolicus</name>
    <name type="common">Arthrobacter nitroguajacolicus</name>
    <dbReference type="NCBI Taxonomy" id="211146"/>
    <lineage>
        <taxon>Bacteria</taxon>
        <taxon>Bacillati</taxon>
        <taxon>Actinomycetota</taxon>
        <taxon>Actinomycetes</taxon>
        <taxon>Micrococcales</taxon>
        <taxon>Micrococcaceae</taxon>
        <taxon>Paenarthrobacter</taxon>
    </lineage>
</organism>
<keyword evidence="2" id="KW-1003">Cell membrane</keyword>
<evidence type="ECO:0000256" key="3">
    <source>
        <dbReference type="ARBA" id="ARBA00022692"/>
    </source>
</evidence>
<feature type="transmembrane region" description="Helical" evidence="6">
    <location>
        <begin position="285"/>
        <end position="306"/>
    </location>
</feature>
<dbReference type="SUPFAM" id="SSF103473">
    <property type="entry name" value="MFS general substrate transporter"/>
    <property type="match status" value="1"/>
</dbReference>
<feature type="transmembrane region" description="Helical" evidence="6">
    <location>
        <begin position="374"/>
        <end position="399"/>
    </location>
</feature>
<dbReference type="OrthoDB" id="4368225at2"/>
<proteinExistence type="predicted"/>
<reference evidence="8 9" key="1">
    <citation type="submission" date="2019-07" db="EMBL/GenBank/DDBJ databases">
        <title>Diversity of Bacteria from Kongsfjorden, Arctic.</title>
        <authorList>
            <person name="Yu Y."/>
        </authorList>
    </citation>
    <scope>NUCLEOTIDE SEQUENCE [LARGE SCALE GENOMIC DNA]</scope>
    <source>
        <strain evidence="8 9">SM1928</strain>
    </source>
</reference>
<name>A0A558GYN2_PAENT</name>
<dbReference type="EMBL" id="VNFK01000009">
    <property type="protein sequence ID" value="TVU61942.1"/>
    <property type="molecule type" value="Genomic_DNA"/>
</dbReference>
<dbReference type="Proteomes" id="UP000316500">
    <property type="component" value="Unassembled WGS sequence"/>
</dbReference>
<keyword evidence="4 6" id="KW-1133">Transmembrane helix</keyword>
<dbReference type="PANTHER" id="PTHR23513">
    <property type="entry name" value="INTEGRAL MEMBRANE EFFLUX PROTEIN-RELATED"/>
    <property type="match status" value="1"/>
</dbReference>
<dbReference type="InterPro" id="IPR011701">
    <property type="entry name" value="MFS"/>
</dbReference>
<evidence type="ECO:0000256" key="6">
    <source>
        <dbReference type="SAM" id="Phobius"/>
    </source>
</evidence>
<evidence type="ECO:0000313" key="9">
    <source>
        <dbReference type="Proteomes" id="UP000316500"/>
    </source>
</evidence>
<dbReference type="CDD" id="cd06173">
    <property type="entry name" value="MFS_MefA_like"/>
    <property type="match status" value="1"/>
</dbReference>
<evidence type="ECO:0000256" key="2">
    <source>
        <dbReference type="ARBA" id="ARBA00022475"/>
    </source>
</evidence>
<keyword evidence="3 6" id="KW-0812">Transmembrane</keyword>
<feature type="domain" description="Major facilitator superfamily (MFS) profile" evidence="7">
    <location>
        <begin position="11"/>
        <end position="403"/>
    </location>
</feature>
<dbReference type="GO" id="GO:0005886">
    <property type="term" value="C:plasma membrane"/>
    <property type="evidence" value="ECO:0007669"/>
    <property type="project" value="UniProtKB-SubCell"/>
</dbReference>
<dbReference type="Pfam" id="PF07690">
    <property type="entry name" value="MFS_1"/>
    <property type="match status" value="1"/>
</dbReference>
<dbReference type="InterPro" id="IPR036259">
    <property type="entry name" value="MFS_trans_sf"/>
</dbReference>
<dbReference type="AlphaFoldDB" id="A0A558GYN2"/>
<dbReference type="Gene3D" id="1.20.1250.20">
    <property type="entry name" value="MFS general substrate transporter like domains"/>
    <property type="match status" value="1"/>
</dbReference>
<feature type="transmembrane region" description="Helical" evidence="6">
    <location>
        <begin position="252"/>
        <end position="273"/>
    </location>
</feature>
<comment type="caution">
    <text evidence="8">The sequence shown here is derived from an EMBL/GenBank/DDBJ whole genome shotgun (WGS) entry which is preliminary data.</text>
</comment>
<protein>
    <submittedName>
        <fullName evidence="8">MFS transporter</fullName>
    </submittedName>
</protein>
<feature type="transmembrane region" description="Helical" evidence="6">
    <location>
        <begin position="50"/>
        <end position="72"/>
    </location>
</feature>
<evidence type="ECO:0000256" key="4">
    <source>
        <dbReference type="ARBA" id="ARBA00022989"/>
    </source>
</evidence>
<comment type="subcellular location">
    <subcellularLocation>
        <location evidence="1">Cell membrane</location>
        <topology evidence="1">Multi-pass membrane protein</topology>
    </subcellularLocation>
</comment>
<dbReference type="GO" id="GO:0022857">
    <property type="term" value="F:transmembrane transporter activity"/>
    <property type="evidence" value="ECO:0007669"/>
    <property type="project" value="InterPro"/>
</dbReference>
<dbReference type="InterPro" id="IPR020846">
    <property type="entry name" value="MFS_dom"/>
</dbReference>
<evidence type="ECO:0000313" key="8">
    <source>
        <dbReference type="EMBL" id="TVU61942.1"/>
    </source>
</evidence>
<accession>A0A558GYN2</accession>
<sequence length="420" mass="43555">MSMLTTLRNSRFRRLLVSHVLALLGTGLATIALGFVAFDLAGDQSGSVLGTVLAIKMLCFMVVAPLAAAVLVRFQPRTVMVGSDVLRAAVALGLPFVSNVWHVYALIVVLYIASAVFTPTFQATIPRVLPDDRDYGNALALSRLAYDVEALMSPVLTGILLLVIPTQHLFFGTALGFAASALLIGSLVLPKALPSESRDAPFMKRLTLGSRLLFATPALRGIFALQLALAGSGSFVMVQTVAIVRGPLGADATAVALALGAMGAGSICGALSSPALVARLGTRRVLLAAGVLVSLPPFGVPLALSIDGASGLAVLAALWFVLGIGYAGVLTPVGQVIRAAIPEPELPAVFAAQFSLAHGWWLLCYPLAGWLGALTSLGTAAVVLAGISLVAALAASFIWRDMTRGHLVGDDDRMTEDARP</sequence>
<keyword evidence="5 6" id="KW-0472">Membrane</keyword>
<gene>
    <name evidence="8" type="ORF">FQP90_12775</name>
</gene>
<feature type="transmembrane region" description="Helical" evidence="6">
    <location>
        <begin position="211"/>
        <end position="232"/>
    </location>
</feature>
<dbReference type="PANTHER" id="PTHR23513:SF6">
    <property type="entry name" value="MAJOR FACILITATOR SUPERFAMILY ASSOCIATED DOMAIN-CONTAINING PROTEIN"/>
    <property type="match status" value="1"/>
</dbReference>